<dbReference type="Pfam" id="PF00486">
    <property type="entry name" value="Trans_reg_C"/>
    <property type="match status" value="1"/>
</dbReference>
<comment type="caution">
    <text evidence="6">The sequence shown here is derived from an EMBL/GenBank/DDBJ whole genome shotgun (WGS) entry which is preliminary data.</text>
</comment>
<keyword evidence="1 2" id="KW-0238">DNA-binding</keyword>
<dbReference type="InterPro" id="IPR016032">
    <property type="entry name" value="Sig_transdc_resp-reg_C-effctor"/>
</dbReference>
<feature type="compositionally biased region" description="Pro residues" evidence="4">
    <location>
        <begin position="146"/>
        <end position="156"/>
    </location>
</feature>
<dbReference type="RefSeq" id="WP_128776042.1">
    <property type="nucleotide sequence ID" value="NZ_RYFI01000002.1"/>
</dbReference>
<evidence type="ECO:0000259" key="5">
    <source>
        <dbReference type="PROSITE" id="PS51755"/>
    </source>
</evidence>
<dbReference type="Gene3D" id="1.10.10.10">
    <property type="entry name" value="Winged helix-like DNA-binding domain superfamily/Winged helix DNA-binding domain"/>
    <property type="match status" value="1"/>
</dbReference>
<dbReference type="SUPFAM" id="SSF46894">
    <property type="entry name" value="C-terminal effector domain of the bipartite response regulators"/>
    <property type="match status" value="1"/>
</dbReference>
<evidence type="ECO:0000256" key="1">
    <source>
        <dbReference type="ARBA" id="ARBA00023125"/>
    </source>
</evidence>
<evidence type="ECO:0000256" key="2">
    <source>
        <dbReference type="PROSITE-ProRule" id="PRU01091"/>
    </source>
</evidence>
<keyword evidence="7" id="KW-1185">Reference proteome</keyword>
<dbReference type="GO" id="GO:0006355">
    <property type="term" value="P:regulation of DNA-templated transcription"/>
    <property type="evidence" value="ECO:0007669"/>
    <property type="project" value="InterPro"/>
</dbReference>
<feature type="region of interest" description="Disordered" evidence="4">
    <location>
        <begin position="132"/>
        <end position="184"/>
    </location>
</feature>
<dbReference type="EMBL" id="RYFI01000002">
    <property type="protein sequence ID" value="RXF75052.1"/>
    <property type="molecule type" value="Genomic_DNA"/>
</dbReference>
<reference evidence="6 7" key="1">
    <citation type="submission" date="2018-12" db="EMBL/GenBank/DDBJ databases">
        <title>bacterium Hansschlegelia zhihuaiae S113.</title>
        <authorList>
            <person name="He J."/>
        </authorList>
    </citation>
    <scope>NUCLEOTIDE SEQUENCE [LARGE SCALE GENOMIC DNA]</scope>
    <source>
        <strain evidence="6 7">S 113</strain>
    </source>
</reference>
<dbReference type="OrthoDB" id="8237486at2"/>
<sequence>MSSALLARIAELQERNDALEAELGNLRDALSVEYRIWIPGVHLTRREATMFGVLMKREIASREAIMHALYGDVDDRPEVKIVDVLICHVRRKIRGYNVRIETCWGIGFFLSAAAKRAVEAGEVHRVDAELPQDFPPDLVEPEPVFEPEPALEPTPALPAQRRKPRPTAERPPRFLWGDDWRRVG</sequence>
<evidence type="ECO:0000313" key="6">
    <source>
        <dbReference type="EMBL" id="RXF75052.1"/>
    </source>
</evidence>
<protein>
    <submittedName>
        <fullName evidence="6">Helix-turn-helix domain-containing protein</fullName>
    </submittedName>
</protein>
<gene>
    <name evidence="6" type="ORF">EK403_03115</name>
</gene>
<dbReference type="InterPro" id="IPR036388">
    <property type="entry name" value="WH-like_DNA-bd_sf"/>
</dbReference>
<feature type="domain" description="OmpR/PhoB-type" evidence="5">
    <location>
        <begin position="10"/>
        <end position="112"/>
    </location>
</feature>
<feature type="DNA-binding region" description="OmpR/PhoB-type" evidence="2">
    <location>
        <begin position="10"/>
        <end position="112"/>
    </location>
</feature>
<dbReference type="InterPro" id="IPR001867">
    <property type="entry name" value="OmpR/PhoB-type_DNA-bd"/>
</dbReference>
<dbReference type="SMART" id="SM00862">
    <property type="entry name" value="Trans_reg_C"/>
    <property type="match status" value="1"/>
</dbReference>
<evidence type="ECO:0000256" key="4">
    <source>
        <dbReference type="SAM" id="MobiDB-lite"/>
    </source>
</evidence>
<evidence type="ECO:0000313" key="7">
    <source>
        <dbReference type="Proteomes" id="UP000289708"/>
    </source>
</evidence>
<feature type="compositionally biased region" description="Basic and acidic residues" evidence="4">
    <location>
        <begin position="166"/>
        <end position="184"/>
    </location>
</feature>
<keyword evidence="3" id="KW-0175">Coiled coil</keyword>
<dbReference type="GO" id="GO:0000160">
    <property type="term" value="P:phosphorelay signal transduction system"/>
    <property type="evidence" value="ECO:0007669"/>
    <property type="project" value="InterPro"/>
</dbReference>
<dbReference type="PROSITE" id="PS51755">
    <property type="entry name" value="OMPR_PHOB"/>
    <property type="match status" value="1"/>
</dbReference>
<evidence type="ECO:0000256" key="3">
    <source>
        <dbReference type="SAM" id="Coils"/>
    </source>
</evidence>
<organism evidence="6 7">
    <name type="scientific">Hansschlegelia zhihuaiae</name>
    <dbReference type="NCBI Taxonomy" id="405005"/>
    <lineage>
        <taxon>Bacteria</taxon>
        <taxon>Pseudomonadati</taxon>
        <taxon>Pseudomonadota</taxon>
        <taxon>Alphaproteobacteria</taxon>
        <taxon>Hyphomicrobiales</taxon>
        <taxon>Methylopilaceae</taxon>
        <taxon>Hansschlegelia</taxon>
    </lineage>
</organism>
<dbReference type="GO" id="GO:0003677">
    <property type="term" value="F:DNA binding"/>
    <property type="evidence" value="ECO:0007669"/>
    <property type="project" value="UniProtKB-UniRule"/>
</dbReference>
<name>A0A4V1KJQ9_9HYPH</name>
<accession>A0A4V1KJQ9</accession>
<proteinExistence type="predicted"/>
<feature type="coiled-coil region" evidence="3">
    <location>
        <begin position="2"/>
        <end position="29"/>
    </location>
</feature>
<dbReference type="Proteomes" id="UP000289708">
    <property type="component" value="Unassembled WGS sequence"/>
</dbReference>
<dbReference type="AlphaFoldDB" id="A0A4V1KJQ9"/>